<feature type="domain" description="Transcription regulator TrmB N-terminal" evidence="1">
    <location>
        <begin position="14"/>
        <end position="76"/>
    </location>
</feature>
<reference evidence="2 3" key="1">
    <citation type="submission" date="2017-09" db="EMBL/GenBank/DDBJ databases">
        <title>Depth-based differentiation of microbial function through sediment-hosted aquifers and enrichment of novel symbionts in the deep terrestrial subsurface.</title>
        <authorList>
            <person name="Probst A.J."/>
            <person name="Ladd B."/>
            <person name="Jarett J.K."/>
            <person name="Geller-Mcgrath D.E."/>
            <person name="Sieber C.M."/>
            <person name="Emerson J.B."/>
            <person name="Anantharaman K."/>
            <person name="Thomas B.C."/>
            <person name="Malmstrom R."/>
            <person name="Stieglmeier M."/>
            <person name="Klingl A."/>
            <person name="Woyke T."/>
            <person name="Ryan C.M."/>
            <person name="Banfield J.F."/>
        </authorList>
    </citation>
    <scope>NUCLEOTIDE SEQUENCE [LARGE SCALE GENOMIC DNA]</scope>
    <source>
        <strain evidence="2">CG11_big_fil_rev_8_21_14_0_20_39_34</strain>
    </source>
</reference>
<evidence type="ECO:0000259" key="1">
    <source>
        <dbReference type="Pfam" id="PF01978"/>
    </source>
</evidence>
<dbReference type="InterPro" id="IPR002831">
    <property type="entry name" value="Tscrpt_reg_TrmB_N"/>
</dbReference>
<name>A0A2H0N5Z9_9BACT</name>
<evidence type="ECO:0000313" key="2">
    <source>
        <dbReference type="EMBL" id="PIR04312.1"/>
    </source>
</evidence>
<dbReference type="AlphaFoldDB" id="A0A2H0N5Z9"/>
<dbReference type="InterPro" id="IPR036390">
    <property type="entry name" value="WH_DNA-bd_sf"/>
</dbReference>
<evidence type="ECO:0000313" key="3">
    <source>
        <dbReference type="Proteomes" id="UP000229600"/>
    </source>
</evidence>
<dbReference type="InterPro" id="IPR036388">
    <property type="entry name" value="WH-like_DNA-bd_sf"/>
</dbReference>
<proteinExistence type="predicted"/>
<accession>A0A2H0N5Z9</accession>
<dbReference type="Gene3D" id="1.10.10.10">
    <property type="entry name" value="Winged helix-like DNA-binding domain superfamily/Winged helix DNA-binding domain"/>
    <property type="match status" value="1"/>
</dbReference>
<protein>
    <recommendedName>
        <fullName evidence="1">Transcription regulator TrmB N-terminal domain-containing protein</fullName>
    </recommendedName>
</protein>
<dbReference type="PANTHER" id="PTHR34293">
    <property type="entry name" value="HTH-TYPE TRANSCRIPTIONAL REGULATOR TRMBL2"/>
    <property type="match status" value="1"/>
</dbReference>
<dbReference type="EMBL" id="PCWN01000005">
    <property type="protein sequence ID" value="PIR04312.1"/>
    <property type="molecule type" value="Genomic_DNA"/>
</dbReference>
<dbReference type="Proteomes" id="UP000229600">
    <property type="component" value="Unassembled WGS sequence"/>
</dbReference>
<organism evidence="2 3">
    <name type="scientific">Candidatus Magasanikbacteria bacterium CG11_big_fil_rev_8_21_14_0_20_39_34</name>
    <dbReference type="NCBI Taxonomy" id="1974653"/>
    <lineage>
        <taxon>Bacteria</taxon>
        <taxon>Candidatus Magasanikiibacteriota</taxon>
    </lineage>
</organism>
<dbReference type="Pfam" id="PF01978">
    <property type="entry name" value="TrmB"/>
    <property type="match status" value="1"/>
</dbReference>
<dbReference type="PANTHER" id="PTHR34293:SF1">
    <property type="entry name" value="HTH-TYPE TRANSCRIPTIONAL REGULATOR TRMBL2"/>
    <property type="match status" value="1"/>
</dbReference>
<dbReference type="SUPFAM" id="SSF46785">
    <property type="entry name" value="Winged helix' DNA-binding domain"/>
    <property type="match status" value="1"/>
</dbReference>
<sequence>MKEFQKYHKVISQLQKTGLSEKEAWVYSALYDLGGAYPSKVAEYSGLNRSTVYALLERLCIKGLVTELEKKKKIFYQLENPQKLIRYAQGRVRMANEGVDQAQKLIPELEGLFSLTPNKPKVIFYEGKDEIIQVYDDHIAGKKNYEMYGFSNVENLISFLPKGYLREYVKKKEKYGITSKGIVPNTKISSDYAKNEYRHVGKKIWPQLRFIEKNSFPFSAELTVYDRNRVSMVNFDARGLIGVIIEDSTIHGMMKMLFELAWNGISLSIRK</sequence>
<dbReference type="InterPro" id="IPR051797">
    <property type="entry name" value="TrmB-like"/>
</dbReference>
<gene>
    <name evidence="2" type="ORF">COV59_01610</name>
</gene>
<comment type="caution">
    <text evidence="2">The sequence shown here is derived from an EMBL/GenBank/DDBJ whole genome shotgun (WGS) entry which is preliminary data.</text>
</comment>